<dbReference type="EC" id="1.5.1.5" evidence="12"/>
<sequence length="290" mass="31046">MQVLDGKALAETIKDELKAEVDAIRQAAGKIPHLAAVLVGEDPASQVYVRNKVRACEQVGFRSSLVRRPATITQTELLDVVRELNEDPDVDGFIVQLPLPGHLDEEAVNLAIDPRKDVDGFTPDNVGRMTLGLDCYLPATPNGIMIMLERYGVETSGKEVVVLGRSNIVGTPMTILLSRKANPGNATVTICHSRTKDVAAHCRRADILVAAIGIPEMVTADMVKEGAVIIDVGINRVEDSSRSRGYRLAGDVDYAGVKDKVSAITPVPGGVGPMTIVSLMMNTLQASKAK</sequence>
<keyword evidence="3 12" id="KW-0554">One-carbon metabolism</keyword>
<dbReference type="Pfam" id="PF00763">
    <property type="entry name" value="THF_DHG_CYH"/>
    <property type="match status" value="1"/>
</dbReference>
<dbReference type="PRINTS" id="PR00085">
    <property type="entry name" value="THFDHDRGNASE"/>
</dbReference>
<dbReference type="InterPro" id="IPR020867">
    <property type="entry name" value="THF_DH/CycHdrlase_CS"/>
</dbReference>
<dbReference type="EMBL" id="PTJC01000006">
    <property type="protein sequence ID" value="PPK86460.1"/>
    <property type="molecule type" value="Genomic_DNA"/>
</dbReference>
<reference evidence="15 16" key="1">
    <citation type="submission" date="2018-02" db="EMBL/GenBank/DDBJ databases">
        <title>Genomic Encyclopedia of Archaeal and Bacterial Type Strains, Phase II (KMG-II): from individual species to whole genera.</title>
        <authorList>
            <person name="Goeker M."/>
        </authorList>
    </citation>
    <scope>NUCLEOTIDE SEQUENCE [LARGE SCALE GENOMIC DNA]</scope>
    <source>
        <strain evidence="15 16">DSM 29526</strain>
    </source>
</reference>
<comment type="subunit">
    <text evidence="2 12">Homodimer.</text>
</comment>
<dbReference type="SUPFAM" id="SSF51735">
    <property type="entry name" value="NAD(P)-binding Rossmann-fold domains"/>
    <property type="match status" value="1"/>
</dbReference>
<dbReference type="PANTHER" id="PTHR48099">
    <property type="entry name" value="C-1-TETRAHYDROFOLATE SYNTHASE, CYTOPLASMIC-RELATED"/>
    <property type="match status" value="1"/>
</dbReference>
<dbReference type="InterPro" id="IPR036291">
    <property type="entry name" value="NAD(P)-bd_dom_sf"/>
</dbReference>
<dbReference type="GO" id="GO:0004477">
    <property type="term" value="F:methenyltetrahydrofolate cyclohydrolase activity"/>
    <property type="evidence" value="ECO:0007669"/>
    <property type="project" value="UniProtKB-UniRule"/>
</dbReference>
<evidence type="ECO:0000256" key="1">
    <source>
        <dbReference type="ARBA" id="ARBA00004777"/>
    </source>
</evidence>
<evidence type="ECO:0000313" key="15">
    <source>
        <dbReference type="EMBL" id="PPK86460.1"/>
    </source>
</evidence>
<keyword evidence="10 12" id="KW-0486">Methionine biosynthesis</keyword>
<keyword evidence="6 12" id="KW-0378">Hydrolase</keyword>
<comment type="catalytic activity">
    <reaction evidence="12">
        <text>(6R)-5,10-methylene-5,6,7,8-tetrahydrofolate + NADP(+) = (6R)-5,10-methenyltetrahydrofolate + NADPH</text>
        <dbReference type="Rhea" id="RHEA:22812"/>
        <dbReference type="ChEBI" id="CHEBI:15636"/>
        <dbReference type="ChEBI" id="CHEBI:57455"/>
        <dbReference type="ChEBI" id="CHEBI:57783"/>
        <dbReference type="ChEBI" id="CHEBI:58349"/>
        <dbReference type="EC" id="1.5.1.5"/>
    </reaction>
</comment>
<dbReference type="PROSITE" id="PS00766">
    <property type="entry name" value="THF_DHG_CYH_1"/>
    <property type="match status" value="1"/>
</dbReference>
<evidence type="ECO:0000256" key="10">
    <source>
        <dbReference type="ARBA" id="ARBA00023167"/>
    </source>
</evidence>
<dbReference type="GO" id="GO:0000105">
    <property type="term" value="P:L-histidine biosynthetic process"/>
    <property type="evidence" value="ECO:0007669"/>
    <property type="project" value="UniProtKB-KW"/>
</dbReference>
<evidence type="ECO:0000256" key="12">
    <source>
        <dbReference type="HAMAP-Rule" id="MF_01576"/>
    </source>
</evidence>
<comment type="catalytic activity">
    <reaction evidence="12">
        <text>(6R)-5,10-methenyltetrahydrofolate + H2O = (6R)-10-formyltetrahydrofolate + H(+)</text>
        <dbReference type="Rhea" id="RHEA:23700"/>
        <dbReference type="ChEBI" id="CHEBI:15377"/>
        <dbReference type="ChEBI" id="CHEBI:15378"/>
        <dbReference type="ChEBI" id="CHEBI:57455"/>
        <dbReference type="ChEBI" id="CHEBI:195366"/>
        <dbReference type="EC" id="3.5.4.9"/>
    </reaction>
</comment>
<dbReference type="PROSITE" id="PS00767">
    <property type="entry name" value="THF_DHG_CYH_2"/>
    <property type="match status" value="1"/>
</dbReference>
<dbReference type="GO" id="GO:0006164">
    <property type="term" value="P:purine nucleotide biosynthetic process"/>
    <property type="evidence" value="ECO:0007669"/>
    <property type="project" value="UniProtKB-KW"/>
</dbReference>
<evidence type="ECO:0000259" key="13">
    <source>
        <dbReference type="Pfam" id="PF00763"/>
    </source>
</evidence>
<evidence type="ECO:0000256" key="6">
    <source>
        <dbReference type="ARBA" id="ARBA00022801"/>
    </source>
</evidence>
<dbReference type="Gene3D" id="3.40.50.10860">
    <property type="entry name" value="Leucine Dehydrogenase, chain A, domain 1"/>
    <property type="match status" value="1"/>
</dbReference>
<feature type="domain" description="Tetrahydrofolate dehydrogenase/cyclohydrolase catalytic" evidence="13">
    <location>
        <begin position="4"/>
        <end position="119"/>
    </location>
</feature>
<keyword evidence="4 12" id="KW-0028">Amino-acid biosynthesis</keyword>
<evidence type="ECO:0000256" key="9">
    <source>
        <dbReference type="ARBA" id="ARBA00023102"/>
    </source>
</evidence>
<feature type="binding site" evidence="12">
    <location>
        <begin position="164"/>
        <end position="166"/>
    </location>
    <ligand>
        <name>NADP(+)</name>
        <dbReference type="ChEBI" id="CHEBI:58349"/>
    </ligand>
</feature>
<dbReference type="GO" id="GO:0009086">
    <property type="term" value="P:methionine biosynthetic process"/>
    <property type="evidence" value="ECO:0007669"/>
    <property type="project" value="UniProtKB-KW"/>
</dbReference>
<dbReference type="RefSeq" id="WP_104420890.1">
    <property type="nucleotide sequence ID" value="NZ_PTJC01000006.1"/>
</dbReference>
<dbReference type="InterPro" id="IPR020631">
    <property type="entry name" value="THF_DH/CycHdrlase_NAD-bd_dom"/>
</dbReference>
<protein>
    <recommendedName>
        <fullName evidence="12">Bifunctional protein FolD</fullName>
    </recommendedName>
    <domain>
        <recommendedName>
            <fullName evidence="12">Methylenetetrahydrofolate dehydrogenase</fullName>
            <ecNumber evidence="12">1.5.1.5</ecNumber>
        </recommendedName>
    </domain>
    <domain>
        <recommendedName>
            <fullName evidence="12">Methenyltetrahydrofolate cyclohydrolase</fullName>
            <ecNumber evidence="12">3.5.4.9</ecNumber>
        </recommendedName>
    </domain>
</protein>
<dbReference type="CDD" id="cd01080">
    <property type="entry name" value="NAD_bind_m-THF_DH_Cyclohyd"/>
    <property type="match status" value="1"/>
</dbReference>
<dbReference type="GO" id="GO:0004488">
    <property type="term" value="F:methylenetetrahydrofolate dehydrogenase (NADP+) activity"/>
    <property type="evidence" value="ECO:0007669"/>
    <property type="project" value="UniProtKB-UniRule"/>
</dbReference>
<dbReference type="Pfam" id="PF02882">
    <property type="entry name" value="THF_DHG_CYH_C"/>
    <property type="match status" value="1"/>
</dbReference>
<evidence type="ECO:0000256" key="3">
    <source>
        <dbReference type="ARBA" id="ARBA00022563"/>
    </source>
</evidence>
<keyword evidence="9 12" id="KW-0368">Histidine biosynthesis</keyword>
<dbReference type="AlphaFoldDB" id="A0A2S6I5N4"/>
<feature type="binding site" evidence="12">
    <location>
        <position position="234"/>
    </location>
    <ligand>
        <name>NADP(+)</name>
        <dbReference type="ChEBI" id="CHEBI:58349"/>
    </ligand>
</feature>
<dbReference type="GO" id="GO:0005829">
    <property type="term" value="C:cytosol"/>
    <property type="evidence" value="ECO:0007669"/>
    <property type="project" value="TreeGrafter"/>
</dbReference>
<evidence type="ECO:0000256" key="11">
    <source>
        <dbReference type="ARBA" id="ARBA00023268"/>
    </source>
</evidence>
<comment type="function">
    <text evidence="12">Catalyzes the oxidation of 5,10-methylenetetrahydrofolate to 5,10-methenyltetrahydrofolate and then the hydrolysis of 5,10-methenyltetrahydrofolate to 10-formyltetrahydrofolate.</text>
</comment>
<dbReference type="OrthoDB" id="9803580at2"/>
<comment type="caution">
    <text evidence="15">The sequence shown here is derived from an EMBL/GenBank/DDBJ whole genome shotgun (WGS) entry which is preliminary data.</text>
</comment>
<dbReference type="NCBIfam" id="NF010783">
    <property type="entry name" value="PRK14186.1"/>
    <property type="match status" value="1"/>
</dbReference>
<keyword evidence="11 12" id="KW-0511">Multifunctional enzyme</keyword>
<dbReference type="UniPathway" id="UPA00193"/>
<evidence type="ECO:0000256" key="2">
    <source>
        <dbReference type="ARBA" id="ARBA00011738"/>
    </source>
</evidence>
<dbReference type="EC" id="3.5.4.9" evidence="12"/>
<keyword evidence="5 12" id="KW-0658">Purine biosynthesis</keyword>
<proteinExistence type="inferred from homology"/>
<evidence type="ECO:0000256" key="8">
    <source>
        <dbReference type="ARBA" id="ARBA00023002"/>
    </source>
</evidence>
<dbReference type="FunFam" id="3.40.50.720:FF:000189">
    <property type="entry name" value="Bifunctional protein FolD"/>
    <property type="match status" value="1"/>
</dbReference>
<comment type="similarity">
    <text evidence="12">Belongs to the tetrahydrofolate dehydrogenase/cyclohydrolase family.</text>
</comment>
<evidence type="ECO:0000259" key="14">
    <source>
        <dbReference type="Pfam" id="PF02882"/>
    </source>
</evidence>
<dbReference type="InterPro" id="IPR046346">
    <property type="entry name" value="Aminoacid_DH-like_N_sf"/>
</dbReference>
<dbReference type="HAMAP" id="MF_01576">
    <property type="entry name" value="THF_DHG_CYH"/>
    <property type="match status" value="1"/>
</dbReference>
<organism evidence="15 16">
    <name type="scientific">Neolewinella xylanilytica</name>
    <dbReference type="NCBI Taxonomy" id="1514080"/>
    <lineage>
        <taxon>Bacteria</taxon>
        <taxon>Pseudomonadati</taxon>
        <taxon>Bacteroidota</taxon>
        <taxon>Saprospiria</taxon>
        <taxon>Saprospirales</taxon>
        <taxon>Lewinellaceae</taxon>
        <taxon>Neolewinella</taxon>
    </lineage>
</organism>
<accession>A0A2S6I5N4</accession>
<gene>
    <name evidence="12" type="primary">folD</name>
    <name evidence="15" type="ORF">CLV84_3388</name>
</gene>
<feature type="domain" description="Tetrahydrofolate dehydrogenase/cyclohydrolase NAD(P)-binding" evidence="14">
    <location>
        <begin position="138"/>
        <end position="289"/>
    </location>
</feature>
<dbReference type="GO" id="GO:0035999">
    <property type="term" value="P:tetrahydrofolate interconversion"/>
    <property type="evidence" value="ECO:0007669"/>
    <property type="project" value="UniProtKB-UniRule"/>
</dbReference>
<comment type="caution">
    <text evidence="12">Lacks conserved residue(s) required for the propagation of feature annotation.</text>
</comment>
<evidence type="ECO:0000256" key="7">
    <source>
        <dbReference type="ARBA" id="ARBA00022857"/>
    </source>
</evidence>
<dbReference type="InterPro" id="IPR020630">
    <property type="entry name" value="THF_DH/CycHdrlase_cat_dom"/>
</dbReference>
<dbReference type="PANTHER" id="PTHR48099:SF5">
    <property type="entry name" value="C-1-TETRAHYDROFOLATE SYNTHASE, CYTOPLASMIC"/>
    <property type="match status" value="1"/>
</dbReference>
<dbReference type="Gene3D" id="3.40.50.720">
    <property type="entry name" value="NAD(P)-binding Rossmann-like Domain"/>
    <property type="match status" value="1"/>
</dbReference>
<dbReference type="InterPro" id="IPR000672">
    <property type="entry name" value="THF_DH/CycHdrlase"/>
</dbReference>
<keyword evidence="16" id="KW-1185">Reference proteome</keyword>
<evidence type="ECO:0000256" key="4">
    <source>
        <dbReference type="ARBA" id="ARBA00022605"/>
    </source>
</evidence>
<name>A0A2S6I5N4_9BACT</name>
<comment type="pathway">
    <text evidence="1 12">One-carbon metabolism; tetrahydrofolate interconversion.</text>
</comment>
<keyword evidence="8 12" id="KW-0560">Oxidoreductase</keyword>
<evidence type="ECO:0000256" key="5">
    <source>
        <dbReference type="ARBA" id="ARBA00022755"/>
    </source>
</evidence>
<keyword evidence="7 12" id="KW-0521">NADP</keyword>
<evidence type="ECO:0000313" key="16">
    <source>
        <dbReference type="Proteomes" id="UP000237662"/>
    </source>
</evidence>
<dbReference type="FunFam" id="3.40.50.10860:FF:000005">
    <property type="entry name" value="C-1-tetrahydrofolate synthase, cytoplasmic, putative"/>
    <property type="match status" value="1"/>
</dbReference>
<dbReference type="SUPFAM" id="SSF53223">
    <property type="entry name" value="Aminoacid dehydrogenase-like, N-terminal domain"/>
    <property type="match status" value="1"/>
</dbReference>
<dbReference type="Proteomes" id="UP000237662">
    <property type="component" value="Unassembled WGS sequence"/>
</dbReference>